<feature type="region of interest" description="Disordered" evidence="1">
    <location>
        <begin position="1"/>
        <end position="28"/>
    </location>
</feature>
<comment type="caution">
    <text evidence="4">The sequence shown here is derived from an EMBL/GenBank/DDBJ whole genome shotgun (WGS) entry which is preliminary data.</text>
</comment>
<evidence type="ECO:0000256" key="2">
    <source>
        <dbReference type="SAM" id="Phobius"/>
    </source>
</evidence>
<evidence type="ECO:0000256" key="1">
    <source>
        <dbReference type="SAM" id="MobiDB-lite"/>
    </source>
</evidence>
<keyword evidence="2" id="KW-0812">Transmembrane</keyword>
<feature type="domain" description="SPOR" evidence="3">
    <location>
        <begin position="119"/>
        <end position="199"/>
    </location>
</feature>
<keyword evidence="2" id="KW-0472">Membrane</keyword>
<evidence type="ECO:0000313" key="5">
    <source>
        <dbReference type="Proteomes" id="UP001465153"/>
    </source>
</evidence>
<evidence type="ECO:0000313" key="4">
    <source>
        <dbReference type="EMBL" id="GAA6166891.1"/>
    </source>
</evidence>
<dbReference type="InterPro" id="IPR007730">
    <property type="entry name" value="SPOR-like_dom"/>
</dbReference>
<feature type="compositionally biased region" description="Basic residues" evidence="1">
    <location>
        <begin position="8"/>
        <end position="23"/>
    </location>
</feature>
<dbReference type="RefSeq" id="WP_353301702.1">
    <property type="nucleotide sequence ID" value="NZ_BAABWN010000002.1"/>
</dbReference>
<keyword evidence="5" id="KW-1185">Reference proteome</keyword>
<dbReference type="Pfam" id="PF05036">
    <property type="entry name" value="SPOR"/>
    <property type="match status" value="1"/>
</dbReference>
<organism evidence="4 5">
    <name type="scientific">Sessilibacter corallicola</name>
    <dbReference type="NCBI Taxonomy" id="2904075"/>
    <lineage>
        <taxon>Bacteria</taxon>
        <taxon>Pseudomonadati</taxon>
        <taxon>Pseudomonadota</taxon>
        <taxon>Gammaproteobacteria</taxon>
        <taxon>Cellvibrionales</taxon>
        <taxon>Cellvibrionaceae</taxon>
        <taxon>Sessilibacter</taxon>
    </lineage>
</organism>
<protein>
    <submittedName>
        <fullName evidence="4">SPOR domain-containing protein</fullName>
    </submittedName>
</protein>
<reference evidence="4 5" key="1">
    <citation type="submission" date="2024-04" db="EMBL/GenBank/DDBJ databases">
        <title>Draft genome sequence of Sessilibacter corallicola NBRC 116591.</title>
        <authorList>
            <person name="Miyakawa T."/>
            <person name="Kusuya Y."/>
            <person name="Miura T."/>
        </authorList>
    </citation>
    <scope>NUCLEOTIDE SEQUENCE [LARGE SCALE GENOMIC DNA]</scope>
    <source>
        <strain evidence="4 5">KU-00831-HH</strain>
    </source>
</reference>
<feature type="transmembrane region" description="Helical" evidence="2">
    <location>
        <begin position="30"/>
        <end position="52"/>
    </location>
</feature>
<sequence length="201" mass="22420">MTRDFAKKSKPSPKRKNNNRRAPSKPERKLSGWVWLLSGAVIGAFAMFLVYLSGLAPTPSQSPNPPAKTVERSNNNGQQNKPEEVAVPKPRLEFYQLLKESEVEVPEPTTTENQNSGSLANNQQYLLQAGSFQKLSDADRMRAQLILMNLDAAIEDVTLDNKQVWHRVVVGPFDNRSQMSAARATLVSNDISPLVLKRPRP</sequence>
<name>A0ABQ0A5F9_9GAMM</name>
<dbReference type="EMBL" id="BAABWN010000002">
    <property type="protein sequence ID" value="GAA6166891.1"/>
    <property type="molecule type" value="Genomic_DNA"/>
</dbReference>
<feature type="region of interest" description="Disordered" evidence="1">
    <location>
        <begin position="58"/>
        <end position="86"/>
    </location>
</feature>
<dbReference type="SUPFAM" id="SSF110997">
    <property type="entry name" value="Sporulation related repeat"/>
    <property type="match status" value="1"/>
</dbReference>
<dbReference type="PANTHER" id="PTHR38687">
    <property type="entry name" value="CELL DIVISION PROTEIN DEDD-RELATED"/>
    <property type="match status" value="1"/>
</dbReference>
<keyword evidence="2" id="KW-1133">Transmembrane helix</keyword>
<dbReference type="Gene3D" id="3.30.70.1070">
    <property type="entry name" value="Sporulation related repeat"/>
    <property type="match status" value="1"/>
</dbReference>
<dbReference type="PANTHER" id="PTHR38687:SF1">
    <property type="entry name" value="CELL DIVISION PROTEIN DEDD"/>
    <property type="match status" value="1"/>
</dbReference>
<proteinExistence type="predicted"/>
<dbReference type="Proteomes" id="UP001465153">
    <property type="component" value="Unassembled WGS sequence"/>
</dbReference>
<gene>
    <name evidence="4" type="ORF">NBRC116591_07010</name>
</gene>
<dbReference type="InterPro" id="IPR052521">
    <property type="entry name" value="Cell_div_SPOR-domain"/>
</dbReference>
<evidence type="ECO:0000259" key="3">
    <source>
        <dbReference type="PROSITE" id="PS51724"/>
    </source>
</evidence>
<accession>A0ABQ0A5F9</accession>
<dbReference type="PROSITE" id="PS51724">
    <property type="entry name" value="SPOR"/>
    <property type="match status" value="1"/>
</dbReference>
<dbReference type="InterPro" id="IPR036680">
    <property type="entry name" value="SPOR-like_sf"/>
</dbReference>